<gene>
    <name evidence="1" type="ORF">T11_18615</name>
</gene>
<sequence length="40" mass="4704">MGIFSHQTYLEILVKFHVHLTKFDCIFNAQRIGMHLLITS</sequence>
<comment type="caution">
    <text evidence="1">The sequence shown here is derived from an EMBL/GenBank/DDBJ whole genome shotgun (WGS) entry which is preliminary data.</text>
</comment>
<evidence type="ECO:0000313" key="2">
    <source>
        <dbReference type="Proteomes" id="UP000055024"/>
    </source>
</evidence>
<proteinExistence type="predicted"/>
<name>A0A0V1GCK0_9BILA</name>
<protein>
    <submittedName>
        <fullName evidence="1">Uncharacterized protein</fullName>
    </submittedName>
</protein>
<reference evidence="1 2" key="1">
    <citation type="submission" date="2015-01" db="EMBL/GenBank/DDBJ databases">
        <title>Evolution of Trichinella species and genotypes.</title>
        <authorList>
            <person name="Korhonen P.K."/>
            <person name="Edoardo P."/>
            <person name="Giuseppe L.R."/>
            <person name="Gasser R.B."/>
        </authorList>
    </citation>
    <scope>NUCLEOTIDE SEQUENCE [LARGE SCALE GENOMIC DNA]</scope>
    <source>
        <strain evidence="1">ISS1029</strain>
    </source>
</reference>
<dbReference type="AlphaFoldDB" id="A0A0V1GCK0"/>
<keyword evidence="2" id="KW-1185">Reference proteome</keyword>
<organism evidence="1 2">
    <name type="scientific">Trichinella zimbabwensis</name>
    <dbReference type="NCBI Taxonomy" id="268475"/>
    <lineage>
        <taxon>Eukaryota</taxon>
        <taxon>Metazoa</taxon>
        <taxon>Ecdysozoa</taxon>
        <taxon>Nematoda</taxon>
        <taxon>Enoplea</taxon>
        <taxon>Dorylaimia</taxon>
        <taxon>Trichinellida</taxon>
        <taxon>Trichinellidae</taxon>
        <taxon>Trichinella</taxon>
    </lineage>
</organism>
<dbReference type="EMBL" id="JYDP01003231">
    <property type="protein sequence ID" value="KRY95993.1"/>
    <property type="molecule type" value="Genomic_DNA"/>
</dbReference>
<dbReference type="Proteomes" id="UP000055024">
    <property type="component" value="Unassembled WGS sequence"/>
</dbReference>
<accession>A0A0V1GCK0</accession>
<evidence type="ECO:0000313" key="1">
    <source>
        <dbReference type="EMBL" id="KRY95993.1"/>
    </source>
</evidence>